<organism evidence="4">
    <name type="scientific">Thermocrispum agreste</name>
    <dbReference type="NCBI Taxonomy" id="37925"/>
    <lineage>
        <taxon>Bacteria</taxon>
        <taxon>Bacillati</taxon>
        <taxon>Actinomycetota</taxon>
        <taxon>Actinomycetes</taxon>
        <taxon>Pseudonocardiales</taxon>
        <taxon>Pseudonocardiaceae</taxon>
        <taxon>Thermocrispum</taxon>
    </lineage>
</organism>
<sequence>MSGTTGSAVITTPADTQIVITRTFDAPRQLVWDAFTKPEHVRNWWGPRKYDNHITEIDLRPGGSWRFGQRGPDGMEVVFGGTYREIDPPRRAVYTERWLNMPAELGGGADGSPEAVITVTFDEHDGRTTVTTVCEYGSREVRDAVLASGMESGMQESYDRIDEILATLG</sequence>
<accession>A0A2W4JZL3</accession>
<evidence type="ECO:0000313" key="3">
    <source>
        <dbReference type="EMBL" id="MFO7191428.1"/>
    </source>
</evidence>
<dbReference type="InterPro" id="IPR013538">
    <property type="entry name" value="ASHA1/2-like_C"/>
</dbReference>
<dbReference type="CDD" id="cd07826">
    <property type="entry name" value="SRPBCC_CalC_Aha1-like_9"/>
    <property type="match status" value="1"/>
</dbReference>
<dbReference type="Pfam" id="PF08327">
    <property type="entry name" value="AHSA1"/>
    <property type="match status" value="1"/>
</dbReference>
<dbReference type="EMBL" id="QGUI01000164">
    <property type="protein sequence ID" value="PZM99417.1"/>
    <property type="molecule type" value="Genomic_DNA"/>
</dbReference>
<dbReference type="Proteomes" id="UP000249324">
    <property type="component" value="Unassembled WGS sequence"/>
</dbReference>
<evidence type="ECO:0000259" key="2">
    <source>
        <dbReference type="Pfam" id="PF08327"/>
    </source>
</evidence>
<gene>
    <name evidence="3" type="ORF">DIU77_004210</name>
    <name evidence="4" type="ORF">DIU77_05850</name>
</gene>
<proteinExistence type="inferred from homology"/>
<comment type="similarity">
    <text evidence="1">Belongs to the AHA1 family.</text>
</comment>
<reference evidence="4" key="2">
    <citation type="submission" date="2018-05" db="EMBL/GenBank/DDBJ databases">
        <authorList>
            <person name="Lanie J.A."/>
            <person name="Ng W.-L."/>
            <person name="Kazmierczak K.M."/>
            <person name="Andrzejewski T.M."/>
            <person name="Davidsen T.M."/>
            <person name="Wayne K.J."/>
            <person name="Tettelin H."/>
            <person name="Glass J.I."/>
            <person name="Rusch D."/>
            <person name="Podicherti R."/>
            <person name="Tsui H.-C.T."/>
            <person name="Winkler M.E."/>
        </authorList>
    </citation>
    <scope>NUCLEOTIDE SEQUENCE</scope>
    <source>
        <strain evidence="4">ZC4RG45</strain>
    </source>
</reference>
<dbReference type="AlphaFoldDB" id="A0A2W4JZL3"/>
<evidence type="ECO:0000313" key="5">
    <source>
        <dbReference type="Proteomes" id="UP000249324"/>
    </source>
</evidence>
<dbReference type="SUPFAM" id="SSF55961">
    <property type="entry name" value="Bet v1-like"/>
    <property type="match status" value="1"/>
</dbReference>
<dbReference type="Gene3D" id="3.30.530.20">
    <property type="match status" value="1"/>
</dbReference>
<dbReference type="EMBL" id="QGUI02000029">
    <property type="protein sequence ID" value="MFO7191428.1"/>
    <property type="molecule type" value="Genomic_DNA"/>
</dbReference>
<dbReference type="InterPro" id="IPR023393">
    <property type="entry name" value="START-like_dom_sf"/>
</dbReference>
<dbReference type="STRING" id="1111738.GCA_000427905_02713"/>
<name>A0A2W4JZL3_9PSEU</name>
<evidence type="ECO:0000313" key="4">
    <source>
        <dbReference type="EMBL" id="PZM99417.1"/>
    </source>
</evidence>
<feature type="domain" description="Activator of Hsp90 ATPase homologue 1/2-like C-terminal" evidence="2">
    <location>
        <begin position="25"/>
        <end position="165"/>
    </location>
</feature>
<evidence type="ECO:0000256" key="1">
    <source>
        <dbReference type="ARBA" id="ARBA00006817"/>
    </source>
</evidence>
<protein>
    <submittedName>
        <fullName evidence="3">SRPBCC family protein</fullName>
    </submittedName>
</protein>
<reference evidence="3" key="1">
    <citation type="submission" date="2018-05" db="EMBL/GenBank/DDBJ databases">
        <authorList>
            <person name="Moura L."/>
            <person name="Setubal J.C."/>
        </authorList>
    </citation>
    <scope>NUCLEOTIDE SEQUENCE</scope>
    <source>
        <strain evidence="3">ZC4RG45</strain>
    </source>
</reference>
<reference evidence="3" key="4">
    <citation type="submission" date="2023-08" db="EMBL/GenBank/DDBJ databases">
        <authorList>
            <person name="Guima S.E.S."/>
            <person name="Martins L.F."/>
            <person name="Silva A.M."/>
            <person name="Setubal J.C."/>
        </authorList>
    </citation>
    <scope>NUCLEOTIDE SEQUENCE</scope>
    <source>
        <strain evidence="3">ZC4RG45</strain>
    </source>
</reference>
<reference evidence="3 5" key="3">
    <citation type="journal article" date="2021" name="BMC Genomics">
        <title>Genome-resolved metagenome and metatranscriptome analyses of thermophilic composting reveal key bacterial players and their metabolic interactions.</title>
        <authorList>
            <person name="Braga L.P.P."/>
            <person name="Pereira R.V."/>
            <person name="Martins L.F."/>
            <person name="Moura L.M.S."/>
            <person name="Sanchez F.B."/>
            <person name="Patane J.S.L."/>
            <person name="da Silva A.M."/>
            <person name="Setubal J.C."/>
        </authorList>
    </citation>
    <scope>NUCLEOTIDE SEQUENCE [LARGE SCALE GENOMIC DNA]</scope>
    <source>
        <strain evidence="3">ZC4RG45</strain>
    </source>
</reference>
<comment type="caution">
    <text evidence="4">The sequence shown here is derived from an EMBL/GenBank/DDBJ whole genome shotgun (WGS) entry which is preliminary data.</text>
</comment>